<evidence type="ECO:0000256" key="1">
    <source>
        <dbReference type="SAM" id="MobiDB-lite"/>
    </source>
</evidence>
<keyword evidence="2" id="KW-0812">Transmembrane</keyword>
<reference evidence="4" key="1">
    <citation type="journal article" date="2019" name="Int. J. Syst. Evol. Microbiol.">
        <title>The Global Catalogue of Microorganisms (GCM) 10K type strain sequencing project: providing services to taxonomists for standard genome sequencing and annotation.</title>
        <authorList>
            <consortium name="The Broad Institute Genomics Platform"/>
            <consortium name="The Broad Institute Genome Sequencing Center for Infectious Disease"/>
            <person name="Wu L."/>
            <person name="Ma J."/>
        </authorList>
    </citation>
    <scope>NUCLEOTIDE SEQUENCE [LARGE SCALE GENOMIC DNA]</scope>
    <source>
        <strain evidence="4">JCM 17979</strain>
    </source>
</reference>
<dbReference type="Proteomes" id="UP001500928">
    <property type="component" value="Unassembled WGS sequence"/>
</dbReference>
<dbReference type="EMBL" id="BAABHO010000019">
    <property type="protein sequence ID" value="GAA4790760.1"/>
    <property type="molecule type" value="Genomic_DNA"/>
</dbReference>
<gene>
    <name evidence="3" type="ORF">GCM10023200_27290</name>
</gene>
<evidence type="ECO:0000313" key="4">
    <source>
        <dbReference type="Proteomes" id="UP001500928"/>
    </source>
</evidence>
<feature type="compositionally biased region" description="Pro residues" evidence="1">
    <location>
        <begin position="19"/>
        <end position="34"/>
    </location>
</feature>
<dbReference type="RefSeq" id="WP_345415288.1">
    <property type="nucleotide sequence ID" value="NZ_BAABHO010000019.1"/>
</dbReference>
<proteinExistence type="predicted"/>
<sequence length="110" mass="11572">MSTTTTGPRRRGHDGGPAHPVPETPPAAPEPAPEPAGARWVQDGVRTMAAVQDALPASDWPIYLTAGALTLLGVVDLPVAVGGTVLYLIGRHWPLPRDQRTPAQRARSDA</sequence>
<keyword evidence="2" id="KW-1133">Transmembrane helix</keyword>
<keyword evidence="2" id="KW-0472">Membrane</keyword>
<protein>
    <submittedName>
        <fullName evidence="3">Uncharacterized protein</fullName>
    </submittedName>
</protein>
<accession>A0ABP9B565</accession>
<evidence type="ECO:0000313" key="3">
    <source>
        <dbReference type="EMBL" id="GAA4790760.1"/>
    </source>
</evidence>
<feature type="region of interest" description="Disordered" evidence="1">
    <location>
        <begin position="1"/>
        <end position="37"/>
    </location>
</feature>
<keyword evidence="4" id="KW-1185">Reference proteome</keyword>
<name>A0ABP9B565_9PSEU</name>
<evidence type="ECO:0000256" key="2">
    <source>
        <dbReference type="SAM" id="Phobius"/>
    </source>
</evidence>
<feature type="transmembrane region" description="Helical" evidence="2">
    <location>
        <begin position="62"/>
        <end position="90"/>
    </location>
</feature>
<organism evidence="3 4">
    <name type="scientific">Actinomycetospora chlora</name>
    <dbReference type="NCBI Taxonomy" id="663608"/>
    <lineage>
        <taxon>Bacteria</taxon>
        <taxon>Bacillati</taxon>
        <taxon>Actinomycetota</taxon>
        <taxon>Actinomycetes</taxon>
        <taxon>Pseudonocardiales</taxon>
        <taxon>Pseudonocardiaceae</taxon>
        <taxon>Actinomycetospora</taxon>
    </lineage>
</organism>
<comment type="caution">
    <text evidence="3">The sequence shown here is derived from an EMBL/GenBank/DDBJ whole genome shotgun (WGS) entry which is preliminary data.</text>
</comment>